<gene>
    <name evidence="8" type="ORF">LS71_000835</name>
</gene>
<evidence type="ECO:0000313" key="9">
    <source>
        <dbReference type="Proteomes" id="UP000029733"/>
    </source>
</evidence>
<evidence type="ECO:0000256" key="3">
    <source>
        <dbReference type="ARBA" id="ARBA00022705"/>
    </source>
</evidence>
<evidence type="ECO:0000256" key="4">
    <source>
        <dbReference type="ARBA" id="ARBA00022763"/>
    </source>
</evidence>
<protein>
    <submittedName>
        <fullName evidence="8">DNA ligase</fullName>
    </submittedName>
</protein>
<keyword evidence="9" id="KW-1185">Reference proteome</keyword>
<sequence length="277" mass="31285">MIISAIRVSLALFFLTQGLYGAFFKPLLLSEFNPEIIESKQWLVSQKLDGVRGIWDGEQMYFRSGKVMPLPKDWIAHFPPFALDGEIYSPHLHFSHIISILKNTQKNDFKALQYFVFDVPFAEGNGLLERLKTLETYLDSKPRTSIVILPQEPMKDIQSLYAHLQNVIESGGEGLVLREAEADYESGRSKRALKLKVAQDAECEVKAHTQGKGKYTGQLGALVCEFNGKSFKIGSGFNDAQRANPPPIGSIVTFKYYGLTHNGIPRFPIFWRVKIIE</sequence>
<dbReference type="NCBIfam" id="NF006592">
    <property type="entry name" value="PRK09125.1"/>
    <property type="match status" value="1"/>
</dbReference>
<comment type="cofactor">
    <cofactor evidence="1">
        <name>a divalent metal cation</name>
        <dbReference type="ChEBI" id="CHEBI:60240"/>
    </cofactor>
</comment>
<keyword evidence="5" id="KW-0234">DNA repair</keyword>
<dbReference type="GO" id="GO:0006260">
    <property type="term" value="P:DNA replication"/>
    <property type="evidence" value="ECO:0007669"/>
    <property type="project" value="UniProtKB-KW"/>
</dbReference>
<dbReference type="GO" id="GO:0003910">
    <property type="term" value="F:DNA ligase (ATP) activity"/>
    <property type="evidence" value="ECO:0007669"/>
    <property type="project" value="UniProtKB-EC"/>
</dbReference>
<dbReference type="EMBL" id="JRPR02000001">
    <property type="protein sequence ID" value="TLD97850.1"/>
    <property type="molecule type" value="Genomic_DNA"/>
</dbReference>
<dbReference type="InterPro" id="IPR050326">
    <property type="entry name" value="NAD_dep_DNA_ligaseB"/>
</dbReference>
<evidence type="ECO:0000313" key="8">
    <source>
        <dbReference type="EMBL" id="TLD97850.1"/>
    </source>
</evidence>
<dbReference type="STRING" id="1677920.LS71_05265"/>
<evidence type="ECO:0000256" key="5">
    <source>
        <dbReference type="ARBA" id="ARBA00023204"/>
    </source>
</evidence>
<dbReference type="Pfam" id="PF01068">
    <property type="entry name" value="DNA_ligase_A_M"/>
    <property type="match status" value="1"/>
</dbReference>
<dbReference type="GO" id="GO:0006310">
    <property type="term" value="P:DNA recombination"/>
    <property type="evidence" value="ECO:0007669"/>
    <property type="project" value="InterPro"/>
</dbReference>
<dbReference type="Proteomes" id="UP000029733">
    <property type="component" value="Unassembled WGS sequence"/>
</dbReference>
<keyword evidence="2 8" id="KW-0436">Ligase</keyword>
<dbReference type="SUPFAM" id="SSF56091">
    <property type="entry name" value="DNA ligase/mRNA capping enzyme, catalytic domain"/>
    <property type="match status" value="1"/>
</dbReference>
<keyword evidence="4" id="KW-0227">DNA damage</keyword>
<organism evidence="8 9">
    <name type="scientific">Helicobacter jaachi</name>
    <dbReference type="NCBI Taxonomy" id="1677920"/>
    <lineage>
        <taxon>Bacteria</taxon>
        <taxon>Pseudomonadati</taxon>
        <taxon>Campylobacterota</taxon>
        <taxon>Epsilonproteobacteria</taxon>
        <taxon>Campylobacterales</taxon>
        <taxon>Helicobacteraceae</taxon>
        <taxon>Helicobacter</taxon>
    </lineage>
</organism>
<comment type="catalytic activity">
    <reaction evidence="6">
        <text>ATP + (deoxyribonucleotide)n-3'-hydroxyl + 5'-phospho-(deoxyribonucleotide)m = (deoxyribonucleotide)n+m + AMP + diphosphate.</text>
        <dbReference type="EC" id="6.5.1.1"/>
    </reaction>
</comment>
<dbReference type="OrthoDB" id="9767858at2"/>
<dbReference type="InterPro" id="IPR012310">
    <property type="entry name" value="DNA_ligase_ATP-dep_cent"/>
</dbReference>
<feature type="domain" description="ATP-dependent DNA ligase family profile" evidence="7">
    <location>
        <begin position="114"/>
        <end position="224"/>
    </location>
</feature>
<accession>A0A4U8TCZ2</accession>
<dbReference type="CDD" id="cd07896">
    <property type="entry name" value="Adenylation_kDNA_ligase_like"/>
    <property type="match status" value="1"/>
</dbReference>
<dbReference type="Gene3D" id="3.30.470.30">
    <property type="entry name" value="DNA ligase/mRNA capping enzyme"/>
    <property type="match status" value="1"/>
</dbReference>
<reference evidence="8 9" key="1">
    <citation type="journal article" date="2014" name="Genome Announc.">
        <title>Draft genome sequences of eight enterohepatic helicobacter species isolated from both laboratory and wild rodents.</title>
        <authorList>
            <person name="Sheh A."/>
            <person name="Shen Z."/>
            <person name="Fox J.G."/>
        </authorList>
    </citation>
    <scope>NUCLEOTIDE SEQUENCE [LARGE SCALE GENOMIC DNA]</scope>
    <source>
        <strain evidence="8 9">MIT 09-6949</strain>
    </source>
</reference>
<dbReference type="CDD" id="cd08041">
    <property type="entry name" value="OBF_kDNA_ligase_like"/>
    <property type="match status" value="1"/>
</dbReference>
<evidence type="ECO:0000256" key="6">
    <source>
        <dbReference type="ARBA" id="ARBA00034003"/>
    </source>
</evidence>
<evidence type="ECO:0000259" key="7">
    <source>
        <dbReference type="PROSITE" id="PS50160"/>
    </source>
</evidence>
<name>A0A4U8TCZ2_9HELI</name>
<dbReference type="RefSeq" id="WP_052058011.1">
    <property type="nucleotide sequence ID" value="NZ_JRPR02000001.1"/>
</dbReference>
<dbReference type="Gene3D" id="3.30.1490.70">
    <property type="match status" value="1"/>
</dbReference>
<dbReference type="Pfam" id="PF14743">
    <property type="entry name" value="DNA_ligase_OB_2"/>
    <property type="match status" value="1"/>
</dbReference>
<dbReference type="InterPro" id="IPR012340">
    <property type="entry name" value="NA-bd_OB-fold"/>
</dbReference>
<dbReference type="GO" id="GO:0006281">
    <property type="term" value="P:DNA repair"/>
    <property type="evidence" value="ECO:0007669"/>
    <property type="project" value="UniProtKB-KW"/>
</dbReference>
<keyword evidence="3" id="KW-0235">DNA replication</keyword>
<evidence type="ECO:0000256" key="1">
    <source>
        <dbReference type="ARBA" id="ARBA00001968"/>
    </source>
</evidence>
<dbReference type="GO" id="GO:0005524">
    <property type="term" value="F:ATP binding"/>
    <property type="evidence" value="ECO:0007669"/>
    <property type="project" value="InterPro"/>
</dbReference>
<dbReference type="PANTHER" id="PTHR47810">
    <property type="entry name" value="DNA LIGASE"/>
    <property type="match status" value="1"/>
</dbReference>
<dbReference type="InterPro" id="IPR029319">
    <property type="entry name" value="DNA_ligase_OB"/>
</dbReference>
<dbReference type="PROSITE" id="PS00333">
    <property type="entry name" value="DNA_LIGASE_A2"/>
    <property type="match status" value="1"/>
</dbReference>
<dbReference type="Gene3D" id="2.40.50.140">
    <property type="entry name" value="Nucleic acid-binding proteins"/>
    <property type="match status" value="1"/>
</dbReference>
<evidence type="ECO:0000256" key="2">
    <source>
        <dbReference type="ARBA" id="ARBA00022598"/>
    </source>
</evidence>
<proteinExistence type="predicted"/>
<dbReference type="SUPFAM" id="SSF50249">
    <property type="entry name" value="Nucleic acid-binding proteins"/>
    <property type="match status" value="1"/>
</dbReference>
<dbReference type="InterPro" id="IPR016059">
    <property type="entry name" value="DNA_ligase_ATP-dep_CS"/>
</dbReference>
<dbReference type="PANTHER" id="PTHR47810:SF1">
    <property type="entry name" value="DNA LIGASE B"/>
    <property type="match status" value="1"/>
</dbReference>
<dbReference type="PROSITE" id="PS50160">
    <property type="entry name" value="DNA_LIGASE_A3"/>
    <property type="match status" value="1"/>
</dbReference>
<comment type="caution">
    <text evidence="8">The sequence shown here is derived from an EMBL/GenBank/DDBJ whole genome shotgun (WGS) entry which is preliminary data.</text>
</comment>
<dbReference type="AlphaFoldDB" id="A0A4U8TCZ2"/>